<keyword evidence="4" id="KW-1185">Reference proteome</keyword>
<dbReference type="Proteomes" id="UP000006852">
    <property type="component" value="Chromosome"/>
</dbReference>
<proteinExistence type="predicted"/>
<reference evidence="3 4" key="1">
    <citation type="journal article" date="2011" name="Stand. Genomic Sci.">
        <title>Complete genome sequence of Treponema succinifaciens type strain (6091).</title>
        <authorList>
            <person name="Han C."/>
            <person name="Gronow S."/>
            <person name="Teshima H."/>
            <person name="Lapidus A."/>
            <person name="Nolan M."/>
            <person name="Lucas S."/>
            <person name="Hammon N."/>
            <person name="Deshpande S."/>
            <person name="Cheng J.F."/>
            <person name="Zeytun A."/>
            <person name="Tapia R."/>
            <person name="Goodwin L."/>
            <person name="Pitluck S."/>
            <person name="Liolios K."/>
            <person name="Pagani I."/>
            <person name="Ivanova N."/>
            <person name="Mavromatis K."/>
            <person name="Mikhailova N."/>
            <person name="Huntemann M."/>
            <person name="Pati A."/>
            <person name="Chen A."/>
            <person name="Palaniappan K."/>
            <person name="Land M."/>
            <person name="Hauser L."/>
            <person name="Brambilla E.M."/>
            <person name="Rohde M."/>
            <person name="Goker M."/>
            <person name="Woyke T."/>
            <person name="Bristow J."/>
            <person name="Eisen J.A."/>
            <person name="Markowitz V."/>
            <person name="Hugenholtz P."/>
            <person name="Kyrpides N.C."/>
            <person name="Klenk H.P."/>
            <person name="Detter J.C."/>
        </authorList>
    </citation>
    <scope>NUCLEOTIDE SEQUENCE [LARGE SCALE GENOMIC DNA]</scope>
    <source>
        <strain evidence="4">ATCC 33096 / DSM 2489 / 6091</strain>
    </source>
</reference>
<dbReference type="Gene3D" id="3.40.50.410">
    <property type="entry name" value="von Willebrand factor, type A domain"/>
    <property type="match status" value="1"/>
</dbReference>
<gene>
    <name evidence="3" type="ordered locus">Tresu_0496</name>
</gene>
<dbReference type="PANTHER" id="PTHR47824">
    <property type="entry name" value="UBIQUITIN-LIKE DOMAIN-CONTAINING PROTEIN"/>
    <property type="match status" value="1"/>
</dbReference>
<dbReference type="OrthoDB" id="308811at2"/>
<reference evidence="4" key="2">
    <citation type="submission" date="2011-04" db="EMBL/GenBank/DDBJ databases">
        <title>The complete genome of chromosome of Treponema succinifaciens DSM 2489.</title>
        <authorList>
            <person name="Lucas S."/>
            <person name="Copeland A."/>
            <person name="Lapidus A."/>
            <person name="Bruce D."/>
            <person name="Goodwin L."/>
            <person name="Pitluck S."/>
            <person name="Peters L."/>
            <person name="Kyrpides N."/>
            <person name="Mavromatis K."/>
            <person name="Ivanova N."/>
            <person name="Ovchinnikova G."/>
            <person name="Teshima H."/>
            <person name="Detter J.C."/>
            <person name="Tapia R."/>
            <person name="Han C."/>
            <person name="Land M."/>
            <person name="Hauser L."/>
            <person name="Markowitz V."/>
            <person name="Cheng J.-F."/>
            <person name="Hugenholtz P."/>
            <person name="Woyke T."/>
            <person name="Wu D."/>
            <person name="Gronow S."/>
            <person name="Wellnitz S."/>
            <person name="Brambilla E."/>
            <person name="Klenk H.-P."/>
            <person name="Eisen J.A."/>
        </authorList>
    </citation>
    <scope>NUCLEOTIDE SEQUENCE [LARGE SCALE GENOMIC DNA]</scope>
    <source>
        <strain evidence="4">ATCC 33096 / DSM 2489 / 6091</strain>
    </source>
</reference>
<organism evidence="3 4">
    <name type="scientific">Treponema succinifaciens (strain ATCC 33096 / DSM 2489 / 6091)</name>
    <dbReference type="NCBI Taxonomy" id="869209"/>
    <lineage>
        <taxon>Bacteria</taxon>
        <taxon>Pseudomonadati</taxon>
        <taxon>Spirochaetota</taxon>
        <taxon>Spirochaetia</taxon>
        <taxon>Spirochaetales</taxon>
        <taxon>Treponemataceae</taxon>
        <taxon>Treponema</taxon>
    </lineage>
</organism>
<dbReference type="EMBL" id="CP002631">
    <property type="protein sequence ID" value="AEB13445.1"/>
    <property type="molecule type" value="Genomic_DNA"/>
</dbReference>
<dbReference type="RefSeq" id="WP_013700752.1">
    <property type="nucleotide sequence ID" value="NC_015385.1"/>
</dbReference>
<dbReference type="CDD" id="cd00198">
    <property type="entry name" value="vWFA"/>
    <property type="match status" value="1"/>
</dbReference>
<dbReference type="AlphaFoldDB" id="F2NXX5"/>
<name>F2NXX5_TRES6</name>
<feature type="signal peptide" evidence="1">
    <location>
        <begin position="1"/>
        <end position="18"/>
    </location>
</feature>
<feature type="chain" id="PRO_5003282963" description="VWFA domain-containing protein" evidence="1">
    <location>
        <begin position="19"/>
        <end position="428"/>
    </location>
</feature>
<dbReference type="PROSITE" id="PS50234">
    <property type="entry name" value="VWFA"/>
    <property type="match status" value="1"/>
</dbReference>
<dbReference type="InterPro" id="IPR002035">
    <property type="entry name" value="VWF_A"/>
</dbReference>
<evidence type="ECO:0000256" key="1">
    <source>
        <dbReference type="SAM" id="SignalP"/>
    </source>
</evidence>
<keyword evidence="1" id="KW-0732">Signal</keyword>
<dbReference type="InterPro" id="IPR036465">
    <property type="entry name" value="vWFA_dom_sf"/>
</dbReference>
<dbReference type="KEGG" id="tsu:Tresu_0496"/>
<dbReference type="PANTHER" id="PTHR47824:SF3">
    <property type="entry name" value="UBIQUITIN-LIKE DOMAIN-CONTAINING PROTEIN"/>
    <property type="match status" value="1"/>
</dbReference>
<evidence type="ECO:0000313" key="4">
    <source>
        <dbReference type="Proteomes" id="UP000006852"/>
    </source>
</evidence>
<sequence length="428" mass="48993">MKKRILFFTIISLGIAFAQQTRIVELPQMQILANDISVKERFSDSGEREGVDLFIRKKPAISSVMLVETTKDPNGKEPNYAYRATEWNETNGNEIRYLDGKELHSEYSKYSLISSTVENHPELGQAFHIFIPNTIYFGYPWSRNGSVQIGKGVFINIRTFEKPYGDYTGKYMDNPFMFDIGKAPKEKEPTKAEAALEEIPEPEVNEEPQIIPQKEEKPILTDDYNPLAVEKFSQLANEGGGFLYYSKPENLVQDLLDSVERITPKTRADIVLAIDTTGSMKDDMEVLRKKWIPEFIEQAKEFEDLRIALLLYRDYNDSYNHKGLPVKFFDFTREPEKIKKQLDSVIIHGNEGGDIPEAVHEALFASINFYEWRNDAQRKIILLGDAEPHPKPRGPRKITQEKVMQLASEKGITLDCIIVPDEKGKSAD</sequence>
<protein>
    <recommendedName>
        <fullName evidence="2">VWFA domain-containing protein</fullName>
    </recommendedName>
</protein>
<evidence type="ECO:0000259" key="2">
    <source>
        <dbReference type="PROSITE" id="PS50234"/>
    </source>
</evidence>
<evidence type="ECO:0000313" key="3">
    <source>
        <dbReference type="EMBL" id="AEB13445.1"/>
    </source>
</evidence>
<dbReference type="SUPFAM" id="SSF53300">
    <property type="entry name" value="vWA-like"/>
    <property type="match status" value="1"/>
</dbReference>
<accession>F2NXX5</accession>
<feature type="domain" description="VWFA" evidence="2">
    <location>
        <begin position="269"/>
        <end position="428"/>
    </location>
</feature>
<dbReference type="GeneID" id="302997708"/>
<dbReference type="STRING" id="869209.Tresu_0496"/>
<dbReference type="eggNOG" id="COG2304">
    <property type="taxonomic scope" value="Bacteria"/>
</dbReference>
<dbReference type="HOGENOM" id="CLU_729450_0_0_12"/>